<organism evidence="1 2">
    <name type="scientific">Phyllosticta citribraziliensis</name>
    <dbReference type="NCBI Taxonomy" id="989973"/>
    <lineage>
        <taxon>Eukaryota</taxon>
        <taxon>Fungi</taxon>
        <taxon>Dikarya</taxon>
        <taxon>Ascomycota</taxon>
        <taxon>Pezizomycotina</taxon>
        <taxon>Dothideomycetes</taxon>
        <taxon>Dothideomycetes incertae sedis</taxon>
        <taxon>Botryosphaeriales</taxon>
        <taxon>Phyllostictaceae</taxon>
        <taxon>Phyllosticta</taxon>
    </lineage>
</organism>
<dbReference type="InterPro" id="IPR011333">
    <property type="entry name" value="SKP1/BTB/POZ_sf"/>
</dbReference>
<evidence type="ECO:0000313" key="2">
    <source>
        <dbReference type="Proteomes" id="UP001360953"/>
    </source>
</evidence>
<proteinExistence type="predicted"/>
<sequence length="464" mass="54016">MNRHPFSSNPRGTKKIRAIRRVQSDQDREPTVDWATALSSYARGSFHTVKIILDESQTTFFASEALIRAHSVFFNTALREMSPWDEARTKPAEFLRPELYRALRFYDQKTVTLYGDICPRQFRIINWWTHINHRVSDKALAHVLGAKILLWVKVWVLADYLLMPVLQNRITKLLVNKFNASFSAERPGFKPFRVHRDAINFVYENTLPNSCLQELFTEFIAYSIPTQALWASKRPNKRIMNGFSQDVARPVLARVNQRASSLHHMGLLYDMPPFIDSAGFALSPVRWCLANLRYLSRTWYWMFEWFRVPDDAPEIWQQYACHMAYRALSGPNGTLPLDCYIWHVLLFFVGMRIGEIAKDNPRVERLLWRHVASHNISIVWVRDFSAPSARLPTHDPSGLSLRDEYDRIFGITFARWFKGILNVVDIDDDGAAPNPFVPGRLWRNGLQSLDNFVDLHAFSVDERR</sequence>
<dbReference type="Proteomes" id="UP001360953">
    <property type="component" value="Unassembled WGS sequence"/>
</dbReference>
<accession>A0ABR1LMD5</accession>
<evidence type="ECO:0008006" key="3">
    <source>
        <dbReference type="Google" id="ProtNLM"/>
    </source>
</evidence>
<reference evidence="1 2" key="1">
    <citation type="submission" date="2024-04" db="EMBL/GenBank/DDBJ databases">
        <title>Phyllosticta paracitricarpa is synonymous to the EU quarantine fungus P. citricarpa based on phylogenomic analyses.</title>
        <authorList>
            <consortium name="Lawrence Berkeley National Laboratory"/>
            <person name="Van ingen-buijs V.A."/>
            <person name="Van westerhoven A.C."/>
            <person name="Haridas S."/>
            <person name="Skiadas P."/>
            <person name="Martin F."/>
            <person name="Groenewald J.Z."/>
            <person name="Crous P.W."/>
            <person name="Seidl M.F."/>
        </authorList>
    </citation>
    <scope>NUCLEOTIDE SEQUENCE [LARGE SCALE GENOMIC DNA]</scope>
    <source>
        <strain evidence="1 2">CPC 17464</strain>
    </source>
</reference>
<dbReference type="GeneID" id="92028942"/>
<gene>
    <name evidence="1" type="ORF">J3D65DRAFT_415135</name>
</gene>
<name>A0ABR1LMD5_9PEZI</name>
<protein>
    <recommendedName>
        <fullName evidence="3">BTB domain-containing protein</fullName>
    </recommendedName>
</protein>
<dbReference type="Gene3D" id="3.30.710.10">
    <property type="entry name" value="Potassium Channel Kv1.1, Chain A"/>
    <property type="match status" value="1"/>
</dbReference>
<evidence type="ECO:0000313" key="1">
    <source>
        <dbReference type="EMBL" id="KAK7536354.1"/>
    </source>
</evidence>
<keyword evidence="2" id="KW-1185">Reference proteome</keyword>
<dbReference type="EMBL" id="JBBPEH010000007">
    <property type="protein sequence ID" value="KAK7536354.1"/>
    <property type="molecule type" value="Genomic_DNA"/>
</dbReference>
<comment type="caution">
    <text evidence="1">The sequence shown here is derived from an EMBL/GenBank/DDBJ whole genome shotgun (WGS) entry which is preliminary data.</text>
</comment>
<dbReference type="RefSeq" id="XP_066654770.1">
    <property type="nucleotide sequence ID" value="XM_066796036.1"/>
</dbReference>